<dbReference type="AlphaFoldDB" id="A0A1R2D086"/>
<accession>A0A1R2D086</accession>
<reference evidence="3 4" key="1">
    <citation type="submission" date="2016-11" db="EMBL/GenBank/DDBJ databases">
        <title>The macronuclear genome of Stentor coeruleus: a giant cell with tiny introns.</title>
        <authorList>
            <person name="Slabodnick M."/>
            <person name="Ruby J.G."/>
            <person name="Reiff S.B."/>
            <person name="Swart E.C."/>
            <person name="Gosai S."/>
            <person name="Prabakaran S."/>
            <person name="Witkowska E."/>
            <person name="Larue G.E."/>
            <person name="Fisher S."/>
            <person name="Freeman R.M."/>
            <person name="Gunawardena J."/>
            <person name="Chu W."/>
            <person name="Stover N.A."/>
            <person name="Gregory B.D."/>
            <person name="Nowacki M."/>
            <person name="Derisi J."/>
            <person name="Roy S.W."/>
            <person name="Marshall W.F."/>
            <person name="Sood P."/>
        </authorList>
    </citation>
    <scope>NUCLEOTIDE SEQUENCE [LARGE SCALE GENOMIC DNA]</scope>
    <source>
        <strain evidence="3">WM001</strain>
    </source>
</reference>
<dbReference type="Proteomes" id="UP000187209">
    <property type="component" value="Unassembled WGS sequence"/>
</dbReference>
<feature type="region of interest" description="Disordered" evidence="2">
    <location>
        <begin position="280"/>
        <end position="299"/>
    </location>
</feature>
<gene>
    <name evidence="3" type="ORF">SteCoe_2012</name>
</gene>
<name>A0A1R2D086_9CILI</name>
<feature type="coiled-coil region" evidence="1">
    <location>
        <begin position="223"/>
        <end position="250"/>
    </location>
</feature>
<comment type="caution">
    <text evidence="3">The sequence shown here is derived from an EMBL/GenBank/DDBJ whole genome shotgun (WGS) entry which is preliminary data.</text>
</comment>
<protein>
    <submittedName>
        <fullName evidence="3">Uncharacterized protein</fullName>
    </submittedName>
</protein>
<keyword evidence="4" id="KW-1185">Reference proteome</keyword>
<evidence type="ECO:0000256" key="2">
    <source>
        <dbReference type="SAM" id="MobiDB-lite"/>
    </source>
</evidence>
<keyword evidence="1" id="KW-0175">Coiled coil</keyword>
<organism evidence="3 4">
    <name type="scientific">Stentor coeruleus</name>
    <dbReference type="NCBI Taxonomy" id="5963"/>
    <lineage>
        <taxon>Eukaryota</taxon>
        <taxon>Sar</taxon>
        <taxon>Alveolata</taxon>
        <taxon>Ciliophora</taxon>
        <taxon>Postciliodesmatophora</taxon>
        <taxon>Heterotrichea</taxon>
        <taxon>Heterotrichida</taxon>
        <taxon>Stentoridae</taxon>
        <taxon>Stentor</taxon>
    </lineage>
</organism>
<evidence type="ECO:0000313" key="4">
    <source>
        <dbReference type="Proteomes" id="UP000187209"/>
    </source>
</evidence>
<proteinExistence type="predicted"/>
<evidence type="ECO:0000313" key="3">
    <source>
        <dbReference type="EMBL" id="OMJ94679.1"/>
    </source>
</evidence>
<sequence length="326" mass="37411">MIKIPETQTQKTLRQTLSPKQQLINSSSDPTIRCLKNSPTPLKDLSPINEYPTFAPKTISCKNLAIPLNKLKVVQNNSPVYSERIPETSKLSKDSFQEIYQIKPSSGLKKHAPRKHFSGDVGTNSLAGLIEGLITIENNEGFGISKEKVKKYLKFFDVISEYFSGSALVLGKMKDFFTKLFYENIKLNKEIFEIKSQQRNIDIESIDLDNNLSTFEKLESSFSNKLIEENKILSQKVIDLQKDLNTLKSKEKQYQKFILFLKSHESNFEDLFKKYFSKDPSKKTPKFSHKSPDSKTHSISIPDEFIKNLDYSIPHNSPKPLKISKY</sequence>
<dbReference type="EMBL" id="MPUH01000022">
    <property type="protein sequence ID" value="OMJ94679.1"/>
    <property type="molecule type" value="Genomic_DNA"/>
</dbReference>
<evidence type="ECO:0000256" key="1">
    <source>
        <dbReference type="SAM" id="Coils"/>
    </source>
</evidence>